<protein>
    <submittedName>
        <fullName evidence="2">Uncharacterized protein</fullName>
    </submittedName>
</protein>
<feature type="region of interest" description="Disordered" evidence="1">
    <location>
        <begin position="461"/>
        <end position="532"/>
    </location>
</feature>
<evidence type="ECO:0000313" key="3">
    <source>
        <dbReference type="Proteomes" id="UP001620626"/>
    </source>
</evidence>
<name>A0ABD2M9V0_9BILA</name>
<dbReference type="EMBL" id="JBICBT010000076">
    <property type="protein sequence ID" value="KAL3124312.1"/>
    <property type="molecule type" value="Genomic_DNA"/>
</dbReference>
<proteinExistence type="predicted"/>
<evidence type="ECO:0000313" key="2">
    <source>
        <dbReference type="EMBL" id="KAL3124312.1"/>
    </source>
</evidence>
<feature type="region of interest" description="Disordered" evidence="1">
    <location>
        <begin position="317"/>
        <end position="397"/>
    </location>
</feature>
<comment type="caution">
    <text evidence="2">The sequence shown here is derived from an EMBL/GenBank/DDBJ whole genome shotgun (WGS) entry which is preliminary data.</text>
</comment>
<feature type="compositionally biased region" description="Basic and acidic residues" evidence="1">
    <location>
        <begin position="515"/>
        <end position="527"/>
    </location>
</feature>
<feature type="compositionally biased region" description="Pro residues" evidence="1">
    <location>
        <begin position="612"/>
        <end position="638"/>
    </location>
</feature>
<accession>A0ABD2M9V0</accession>
<sequence length="744" mass="81804">MPAVQQFGPPFHWSPPFCHRRALPNPLCPSADVLLLAIASTTAGGGGGANLWSDKQKETDKLGGCCTILYFGKGRAHLFTNTFPPSGDIHFIHQHFFCISSLNKVRMPSPLNAKPTALIPPTRRILTPSPPFANGGFDSDGGDSGSFGARTPRQSRQLGPPRFAITHRQPPIHARSPPSPPPTMPNLPRADTLLERRLGGGWWLHPEGRRLAESFLRENWLRHSINGQLVNWDRLDSVPAQERRVQPHLSVADHWRTVRETPLRRPELPAVIQERGVRGTSRRSIARQRRTGIPTWLRGAPHFDFFPLEALEVEPPDPIYRAPRSRTPSDYPSSDEDDGPIPLHRRFERLAVSSQANSNPPQTIVPPPPTSGWSEAESPSGGNCRERMENSGPGAIPAVNNPPHFVLQPSPSHLFLCGTPLPPMFIPVPYVFPSFTAPIHSPTRMAAGDGLRALPPRLARDETQTCAPPAPTTSASVTVAPPSNSPHPSHYRSSSAPPFQIKTNMNKRALVRPPKTREDSGDEDNRIFDPLPGFPIPKLASVVCSSAPSATDEAADKSSSNLRSAHHSPSRRSRSPLHRRVHLQRSYSPPNGRRLNPPYYPRRRPQPTQSIVPPPASLPSRRLPPTPPLPPNPPPPASLPARPGRVESVPRNPRTYPLHLHSSLPPDLHRSLWVLRYRTHNTAALLATAHADLTTPTGLPPALAWWVASMQERLGDVQAELLNLSNALFVLPPPTEVTDQLGKN</sequence>
<keyword evidence="3" id="KW-1185">Reference proteome</keyword>
<evidence type="ECO:0000256" key="1">
    <source>
        <dbReference type="SAM" id="MobiDB-lite"/>
    </source>
</evidence>
<organism evidence="2 3">
    <name type="scientific">Heterodera trifolii</name>
    <dbReference type="NCBI Taxonomy" id="157864"/>
    <lineage>
        <taxon>Eukaryota</taxon>
        <taxon>Metazoa</taxon>
        <taxon>Ecdysozoa</taxon>
        <taxon>Nematoda</taxon>
        <taxon>Chromadorea</taxon>
        <taxon>Rhabditida</taxon>
        <taxon>Tylenchina</taxon>
        <taxon>Tylenchomorpha</taxon>
        <taxon>Tylenchoidea</taxon>
        <taxon>Heteroderidae</taxon>
        <taxon>Heteroderinae</taxon>
        <taxon>Heterodera</taxon>
    </lineage>
</organism>
<reference evidence="2 3" key="1">
    <citation type="submission" date="2024-10" db="EMBL/GenBank/DDBJ databases">
        <authorList>
            <person name="Kim D."/>
        </authorList>
    </citation>
    <scope>NUCLEOTIDE SEQUENCE [LARGE SCALE GENOMIC DNA]</scope>
    <source>
        <strain evidence="2">BH-2024</strain>
    </source>
</reference>
<feature type="compositionally biased region" description="Basic residues" evidence="1">
    <location>
        <begin position="564"/>
        <end position="583"/>
    </location>
</feature>
<feature type="region of interest" description="Disordered" evidence="1">
    <location>
        <begin position="129"/>
        <end position="189"/>
    </location>
</feature>
<feature type="compositionally biased region" description="Polar residues" evidence="1">
    <location>
        <begin position="491"/>
        <end position="506"/>
    </location>
</feature>
<dbReference type="Proteomes" id="UP001620626">
    <property type="component" value="Unassembled WGS sequence"/>
</dbReference>
<feature type="region of interest" description="Disordered" evidence="1">
    <location>
        <begin position="550"/>
        <end position="652"/>
    </location>
</feature>
<gene>
    <name evidence="2" type="ORF">niasHT_008544</name>
</gene>
<dbReference type="AlphaFoldDB" id="A0ABD2M9V0"/>